<keyword evidence="3" id="KW-0732">Signal</keyword>
<protein>
    <submittedName>
        <fullName evidence="5">DNA polymerase III PolC-type</fullName>
    </submittedName>
</protein>
<dbReference type="GO" id="GO:0008408">
    <property type="term" value="F:3'-5' exonuclease activity"/>
    <property type="evidence" value="ECO:0007669"/>
    <property type="project" value="TreeGrafter"/>
</dbReference>
<dbReference type="GO" id="GO:0003887">
    <property type="term" value="F:DNA-directed DNA polymerase activity"/>
    <property type="evidence" value="ECO:0007669"/>
    <property type="project" value="InterPro"/>
</dbReference>
<evidence type="ECO:0000256" key="3">
    <source>
        <dbReference type="SAM" id="SignalP"/>
    </source>
</evidence>
<dbReference type="Proteomes" id="UP000366872">
    <property type="component" value="Unassembled WGS sequence"/>
</dbReference>
<dbReference type="PANTHER" id="PTHR30231">
    <property type="entry name" value="DNA POLYMERASE III SUBUNIT EPSILON"/>
    <property type="match status" value="1"/>
</dbReference>
<dbReference type="SMART" id="SM00479">
    <property type="entry name" value="EXOIII"/>
    <property type="match status" value="1"/>
</dbReference>
<dbReference type="InterPro" id="IPR036397">
    <property type="entry name" value="RNaseH_sf"/>
</dbReference>
<feature type="chain" id="PRO_5025502437" evidence="3">
    <location>
        <begin position="19"/>
        <end position="210"/>
    </location>
</feature>
<dbReference type="Gene3D" id="3.30.420.10">
    <property type="entry name" value="Ribonuclease H-like superfamily/Ribonuclease H"/>
    <property type="match status" value="1"/>
</dbReference>
<dbReference type="FunFam" id="3.30.420.10:FF:000045">
    <property type="entry name" value="3'-5' exonuclease DinG"/>
    <property type="match status" value="1"/>
</dbReference>
<comment type="function">
    <text evidence="1">DNA polymerase III is a complex, multichain enzyme responsible for most of the replicative synthesis in bacteria. The epsilon subunit contain the editing function and is a proofreading 3'-5' exonuclease.</text>
</comment>
<dbReference type="InterPro" id="IPR012337">
    <property type="entry name" value="RNaseH-like_sf"/>
</dbReference>
<dbReference type="InterPro" id="IPR006054">
    <property type="entry name" value="DnaQ"/>
</dbReference>
<evidence type="ECO:0000259" key="4">
    <source>
        <dbReference type="SMART" id="SM00479"/>
    </source>
</evidence>
<feature type="signal peptide" evidence="3">
    <location>
        <begin position="1"/>
        <end position="18"/>
    </location>
</feature>
<comment type="subunit">
    <text evidence="2">DNA polymerase III contains a core (composed of alpha, epsilon and theta chains) that associates with a tau subunit. This core dimerizes to form the POLIII' complex. PolIII' associates with the gamma complex (composed of gamma, delta, delta', psi and chi chains) and with the beta chain to form the complete DNA polymerase III complex.</text>
</comment>
<evidence type="ECO:0000256" key="1">
    <source>
        <dbReference type="ARBA" id="ARBA00025483"/>
    </source>
</evidence>
<sequence>MKKLISILCILVSLAAGGQVGTTSFVAFDVETTGFSPASERIVEIGAVKYLDGQIIQSTHWLINPGMPIKNSHVHGITDEMVAGCPGFSETYREFQDFVGNGVLIAHNASFDVRFMTAEIKRNQLVPLPNPTLNSLTLFRRWFPDAPSHKLGELAKHLGIPVSVAHRAEDDSATLLHILKRGIEARPSVTLEQIKTTANGTYHFDGSRKK</sequence>
<organism evidence="5 6">
    <name type="scientific">Pontiella desulfatans</name>
    <dbReference type="NCBI Taxonomy" id="2750659"/>
    <lineage>
        <taxon>Bacteria</taxon>
        <taxon>Pseudomonadati</taxon>
        <taxon>Kiritimatiellota</taxon>
        <taxon>Kiritimatiellia</taxon>
        <taxon>Kiritimatiellales</taxon>
        <taxon>Pontiellaceae</taxon>
        <taxon>Pontiella</taxon>
    </lineage>
</organism>
<dbReference type="GO" id="GO:0003677">
    <property type="term" value="F:DNA binding"/>
    <property type="evidence" value="ECO:0007669"/>
    <property type="project" value="InterPro"/>
</dbReference>
<feature type="domain" description="Exonuclease" evidence="4">
    <location>
        <begin position="24"/>
        <end position="188"/>
    </location>
</feature>
<dbReference type="InterPro" id="IPR013520">
    <property type="entry name" value="Ribonucl_H"/>
</dbReference>
<evidence type="ECO:0000313" key="5">
    <source>
        <dbReference type="EMBL" id="VGO12867.1"/>
    </source>
</evidence>
<dbReference type="NCBIfam" id="TIGR00573">
    <property type="entry name" value="dnaq"/>
    <property type="match status" value="1"/>
</dbReference>
<dbReference type="RefSeq" id="WP_136078493.1">
    <property type="nucleotide sequence ID" value="NZ_CAAHFG010000001.1"/>
</dbReference>
<gene>
    <name evidence="5" type="primary">polC_1</name>
    <name evidence="5" type="ORF">PDESU_01421</name>
</gene>
<dbReference type="EMBL" id="CAAHFG010000001">
    <property type="protein sequence ID" value="VGO12867.1"/>
    <property type="molecule type" value="Genomic_DNA"/>
</dbReference>
<evidence type="ECO:0000256" key="2">
    <source>
        <dbReference type="ARBA" id="ARBA00026073"/>
    </source>
</evidence>
<dbReference type="SUPFAM" id="SSF53098">
    <property type="entry name" value="Ribonuclease H-like"/>
    <property type="match status" value="1"/>
</dbReference>
<proteinExistence type="predicted"/>
<dbReference type="GO" id="GO:0045004">
    <property type="term" value="P:DNA replication proofreading"/>
    <property type="evidence" value="ECO:0007669"/>
    <property type="project" value="TreeGrafter"/>
</dbReference>
<reference evidence="5 6" key="1">
    <citation type="submission" date="2019-04" db="EMBL/GenBank/DDBJ databases">
        <authorList>
            <person name="Van Vliet M D."/>
        </authorList>
    </citation>
    <scope>NUCLEOTIDE SEQUENCE [LARGE SCALE GENOMIC DNA]</scope>
    <source>
        <strain evidence="5 6">F1</strain>
    </source>
</reference>
<dbReference type="CDD" id="cd06127">
    <property type="entry name" value="DEDDh"/>
    <property type="match status" value="1"/>
</dbReference>
<name>A0A6C2TZ23_PONDE</name>
<dbReference type="Pfam" id="PF00929">
    <property type="entry name" value="RNase_T"/>
    <property type="match status" value="1"/>
</dbReference>
<evidence type="ECO:0000313" key="6">
    <source>
        <dbReference type="Proteomes" id="UP000366872"/>
    </source>
</evidence>
<dbReference type="PANTHER" id="PTHR30231:SF41">
    <property type="entry name" value="DNA POLYMERASE III SUBUNIT EPSILON"/>
    <property type="match status" value="1"/>
</dbReference>
<keyword evidence="6" id="KW-1185">Reference proteome</keyword>
<accession>A0A6C2TZ23</accession>
<dbReference type="AlphaFoldDB" id="A0A6C2TZ23"/>
<dbReference type="GO" id="GO:0005829">
    <property type="term" value="C:cytosol"/>
    <property type="evidence" value="ECO:0007669"/>
    <property type="project" value="TreeGrafter"/>
</dbReference>